<evidence type="ECO:0000313" key="2">
    <source>
        <dbReference type="EMBL" id="KAG1546000.1"/>
    </source>
</evidence>
<dbReference type="GO" id="GO:0005737">
    <property type="term" value="C:cytoplasm"/>
    <property type="evidence" value="ECO:0007669"/>
    <property type="project" value="TreeGrafter"/>
</dbReference>
<name>A0A9P7CBQ5_9FUNG</name>
<feature type="domain" description="NAD-dependent epimerase/dehydratase" evidence="1">
    <location>
        <begin position="7"/>
        <end position="165"/>
    </location>
</feature>
<dbReference type="Gene3D" id="3.40.50.720">
    <property type="entry name" value="NAD(P)-binding Rossmann-like Domain"/>
    <property type="match status" value="1"/>
</dbReference>
<dbReference type="Pfam" id="PF01370">
    <property type="entry name" value="Epimerase"/>
    <property type="match status" value="1"/>
</dbReference>
<dbReference type="InterPro" id="IPR051783">
    <property type="entry name" value="NAD(P)-dependent_oxidoreduct"/>
</dbReference>
<protein>
    <recommendedName>
        <fullName evidence="1">NAD-dependent epimerase/dehydratase domain-containing protein</fullName>
    </recommendedName>
</protein>
<dbReference type="AlphaFoldDB" id="A0A9P7CBQ5"/>
<dbReference type="EMBL" id="JAANIU010005700">
    <property type="protein sequence ID" value="KAG1546000.1"/>
    <property type="molecule type" value="Genomic_DNA"/>
</dbReference>
<keyword evidence="3" id="KW-1185">Reference proteome</keyword>
<accession>A0A9P7CBQ5</accession>
<proteinExistence type="predicted"/>
<evidence type="ECO:0000259" key="1">
    <source>
        <dbReference type="Pfam" id="PF01370"/>
    </source>
</evidence>
<reference evidence="2 3" key="1">
    <citation type="journal article" date="2020" name="Microb. Genom.">
        <title>Genetic diversity of clinical and environmental Mucorales isolates obtained from an investigation of mucormycosis cases among solid organ transplant recipients.</title>
        <authorList>
            <person name="Nguyen M.H."/>
            <person name="Kaul D."/>
            <person name="Muto C."/>
            <person name="Cheng S.J."/>
            <person name="Richter R.A."/>
            <person name="Bruno V.M."/>
            <person name="Liu G."/>
            <person name="Beyhan S."/>
            <person name="Sundermann A.J."/>
            <person name="Mounaud S."/>
            <person name="Pasculle A.W."/>
            <person name="Nierman W.C."/>
            <person name="Driscoll E."/>
            <person name="Cumbie R."/>
            <person name="Clancy C.J."/>
            <person name="Dupont C.L."/>
        </authorList>
    </citation>
    <scope>NUCLEOTIDE SEQUENCE [LARGE SCALE GENOMIC DNA]</scope>
    <source>
        <strain evidence="2 3">GL24</strain>
    </source>
</reference>
<dbReference type="PANTHER" id="PTHR48079:SF6">
    <property type="entry name" value="NAD(P)-BINDING DOMAIN-CONTAINING PROTEIN-RELATED"/>
    <property type="match status" value="1"/>
</dbReference>
<comment type="caution">
    <text evidence="2">The sequence shown here is derived from an EMBL/GenBank/DDBJ whole genome shotgun (WGS) entry which is preliminary data.</text>
</comment>
<dbReference type="PANTHER" id="PTHR48079">
    <property type="entry name" value="PROTEIN YEEZ"/>
    <property type="match status" value="1"/>
</dbReference>
<gene>
    <name evidence="2" type="ORF">G6F50_013686</name>
</gene>
<sequence length="300" mass="33086">MDSMTMLLPGRAGRIGRAIFGALAATHEVVGRDRSPFATTRIIADVTDRQAVQRAVRGVDAVIHTAALHAPHVGLVPDAVFQQINVEATAHLLQAAREAGARRFVLTSTTALYGHAVVAGGCRWIDEDTEPLPRTIYHRSKLQAEALAMAAAAPGFSVRVLRMGRCFPEPPERMAMFRLHRGIDARDVASAHAALLLDDGAAFARYIACAPTPFRREDCLELATQPRNVLARRVPQLLAEFERRGWPVPMSIDRVYDSARLRSELGWQPRFGPYDVLQQYAAGSIEVLPRAQWIKDRVAE</sequence>
<dbReference type="SUPFAM" id="SSF51735">
    <property type="entry name" value="NAD(P)-binding Rossmann-fold domains"/>
    <property type="match status" value="1"/>
</dbReference>
<dbReference type="GO" id="GO:0004029">
    <property type="term" value="F:aldehyde dehydrogenase (NAD+) activity"/>
    <property type="evidence" value="ECO:0007669"/>
    <property type="project" value="TreeGrafter"/>
</dbReference>
<dbReference type="InterPro" id="IPR036291">
    <property type="entry name" value="NAD(P)-bd_dom_sf"/>
</dbReference>
<evidence type="ECO:0000313" key="3">
    <source>
        <dbReference type="Proteomes" id="UP000740926"/>
    </source>
</evidence>
<dbReference type="Proteomes" id="UP000740926">
    <property type="component" value="Unassembled WGS sequence"/>
</dbReference>
<dbReference type="InterPro" id="IPR001509">
    <property type="entry name" value="Epimerase_deHydtase"/>
</dbReference>
<organism evidence="2 3">
    <name type="scientific">Rhizopus delemar</name>
    <dbReference type="NCBI Taxonomy" id="936053"/>
    <lineage>
        <taxon>Eukaryota</taxon>
        <taxon>Fungi</taxon>
        <taxon>Fungi incertae sedis</taxon>
        <taxon>Mucoromycota</taxon>
        <taxon>Mucoromycotina</taxon>
        <taxon>Mucoromycetes</taxon>
        <taxon>Mucorales</taxon>
        <taxon>Mucorineae</taxon>
        <taxon>Rhizopodaceae</taxon>
        <taxon>Rhizopus</taxon>
    </lineage>
</organism>